<reference evidence="1 2" key="1">
    <citation type="journal article" date="2018" name="Plant J.">
        <title>Genome sequences of Chlorella sorokiniana UTEX 1602 and Micractinium conductrix SAG 241.80: implications to maltose excretion by a green alga.</title>
        <authorList>
            <person name="Arriola M.B."/>
            <person name="Velmurugan N."/>
            <person name="Zhang Y."/>
            <person name="Plunkett M.H."/>
            <person name="Hondzo H."/>
            <person name="Barney B.M."/>
        </authorList>
    </citation>
    <scope>NUCLEOTIDE SEQUENCE [LARGE SCALE GENOMIC DNA]</scope>
    <source>
        <strain evidence="1 2">SAG 241.80</strain>
    </source>
</reference>
<comment type="caution">
    <text evidence="1">The sequence shown here is derived from an EMBL/GenBank/DDBJ whole genome shotgun (WGS) entry which is preliminary data.</text>
</comment>
<keyword evidence="1" id="KW-0032">Aminotransferase</keyword>
<organism evidence="1 2">
    <name type="scientific">Micractinium conductrix</name>
    <dbReference type="NCBI Taxonomy" id="554055"/>
    <lineage>
        <taxon>Eukaryota</taxon>
        <taxon>Viridiplantae</taxon>
        <taxon>Chlorophyta</taxon>
        <taxon>core chlorophytes</taxon>
        <taxon>Trebouxiophyceae</taxon>
        <taxon>Chlorellales</taxon>
        <taxon>Chlorellaceae</taxon>
        <taxon>Chlorella clade</taxon>
        <taxon>Micractinium</taxon>
    </lineage>
</organism>
<dbReference type="GO" id="GO:0008483">
    <property type="term" value="F:transaminase activity"/>
    <property type="evidence" value="ECO:0007669"/>
    <property type="project" value="UniProtKB-KW"/>
</dbReference>
<sequence length="163" mass="17886">MPDDDLQVDACTITKFLRTMEANQLLMGQARGRGRRGGGCALGSLSLLIGQASRARMSLCRAKGTRVAWKHLFQQEGAALRFMPFVEIMAPALRFDLFQSVITATLANSFTGHGLDTLWPWLLRYPRNSVAVVDAICMGIKEKDAVPAESLLDMQSFQGLKPG</sequence>
<proteinExistence type="predicted"/>
<name>A0A2P6V216_9CHLO</name>
<accession>A0A2P6V216</accession>
<dbReference type="EMBL" id="LHPF02000042">
    <property type="protein sequence ID" value="PSC68136.1"/>
    <property type="molecule type" value="Genomic_DNA"/>
</dbReference>
<dbReference type="OrthoDB" id="515260at2759"/>
<keyword evidence="1" id="KW-0808">Transferase</keyword>
<protein>
    <submittedName>
        <fullName evidence="1">Adenosylmethionine-8-amino-7-oxononanoate aminotransferase</fullName>
    </submittedName>
</protein>
<evidence type="ECO:0000313" key="1">
    <source>
        <dbReference type="EMBL" id="PSC68136.1"/>
    </source>
</evidence>
<dbReference type="Proteomes" id="UP000239649">
    <property type="component" value="Unassembled WGS sequence"/>
</dbReference>
<keyword evidence="2" id="KW-1185">Reference proteome</keyword>
<dbReference type="AlphaFoldDB" id="A0A2P6V216"/>
<evidence type="ECO:0000313" key="2">
    <source>
        <dbReference type="Proteomes" id="UP000239649"/>
    </source>
</evidence>
<gene>
    <name evidence="1" type="ORF">C2E20_8266</name>
</gene>